<proteinExistence type="predicted"/>
<evidence type="ECO:0000313" key="2">
    <source>
        <dbReference type="Proteomes" id="UP000824533"/>
    </source>
</evidence>
<name>A0ACC1CUL2_9NEOP</name>
<dbReference type="Proteomes" id="UP000824533">
    <property type="component" value="Linkage Group LG16"/>
</dbReference>
<protein>
    <submittedName>
        <fullName evidence="1">Uncharacterized protein</fullName>
    </submittedName>
</protein>
<comment type="caution">
    <text evidence="1">The sequence shown here is derived from an EMBL/GenBank/DDBJ whole genome shotgun (WGS) entry which is preliminary data.</text>
</comment>
<evidence type="ECO:0000313" key="1">
    <source>
        <dbReference type="EMBL" id="KAJ0175354.1"/>
    </source>
</evidence>
<keyword evidence="2" id="KW-1185">Reference proteome</keyword>
<sequence length="134" mass="14985">MLQTRTRGDKVSCVLNFGRERCSSKFYVWQISVEYKVRKKTTRFEEIATFVVKNVSAAIGFVVTNTLTLALDKMDPGEEVLGQEESPVRTPKPNHGEPYLPAEGKSCNMDEKTLHEVQVSLCRSLAVLETSSGD</sequence>
<accession>A0ACC1CUL2</accession>
<reference evidence="1 2" key="1">
    <citation type="journal article" date="2021" name="Front. Genet.">
        <title>Chromosome-Level Genome Assembly Reveals Significant Gene Expansion in the Toll and IMD Signaling Pathways of Dendrolimus kikuchii.</title>
        <authorList>
            <person name="Zhou J."/>
            <person name="Wu P."/>
            <person name="Xiong Z."/>
            <person name="Liu N."/>
            <person name="Zhao N."/>
            <person name="Ji M."/>
            <person name="Qiu Y."/>
            <person name="Yang B."/>
        </authorList>
    </citation>
    <scope>NUCLEOTIDE SEQUENCE [LARGE SCALE GENOMIC DNA]</scope>
    <source>
        <strain evidence="1">Ann1</strain>
    </source>
</reference>
<organism evidence="1 2">
    <name type="scientific">Dendrolimus kikuchii</name>
    <dbReference type="NCBI Taxonomy" id="765133"/>
    <lineage>
        <taxon>Eukaryota</taxon>
        <taxon>Metazoa</taxon>
        <taxon>Ecdysozoa</taxon>
        <taxon>Arthropoda</taxon>
        <taxon>Hexapoda</taxon>
        <taxon>Insecta</taxon>
        <taxon>Pterygota</taxon>
        <taxon>Neoptera</taxon>
        <taxon>Endopterygota</taxon>
        <taxon>Lepidoptera</taxon>
        <taxon>Glossata</taxon>
        <taxon>Ditrysia</taxon>
        <taxon>Bombycoidea</taxon>
        <taxon>Lasiocampidae</taxon>
        <taxon>Dendrolimus</taxon>
    </lineage>
</organism>
<dbReference type="EMBL" id="CM034402">
    <property type="protein sequence ID" value="KAJ0175354.1"/>
    <property type="molecule type" value="Genomic_DNA"/>
</dbReference>
<gene>
    <name evidence="1" type="ORF">K1T71_009495</name>
</gene>